<evidence type="ECO:0000313" key="4">
    <source>
        <dbReference type="Proteomes" id="UP000182658"/>
    </source>
</evidence>
<dbReference type="EMBL" id="KV875110">
    <property type="protein sequence ID" value="OIW22734.1"/>
    <property type="molecule type" value="Genomic_DNA"/>
</dbReference>
<proteinExistence type="predicted"/>
<feature type="compositionally biased region" description="Low complexity" evidence="1">
    <location>
        <begin position="168"/>
        <end position="187"/>
    </location>
</feature>
<feature type="region of interest" description="Disordered" evidence="1">
    <location>
        <begin position="385"/>
        <end position="421"/>
    </location>
</feature>
<reference evidence="3 4" key="1">
    <citation type="submission" date="2016-10" db="EMBL/GenBank/DDBJ databases">
        <title>Draft genome sequence of Coniochaeta ligniaria NRRL30616, a lignocellulolytic fungus for bioabatement of inhibitors in plant biomass hydrolysates.</title>
        <authorList>
            <consortium name="DOE Joint Genome Institute"/>
            <person name="Jimenez D.J."/>
            <person name="Hector R.E."/>
            <person name="Riley R."/>
            <person name="Sun H."/>
            <person name="Grigoriev I.V."/>
            <person name="Van Elsas J.D."/>
            <person name="Nichols N.N."/>
        </authorList>
    </citation>
    <scope>NUCLEOTIDE SEQUENCE [LARGE SCALE GENOMIC DNA]</scope>
    <source>
        <strain evidence="3 4">NRRL 30616</strain>
    </source>
</reference>
<dbReference type="SMART" id="SM00355">
    <property type="entry name" value="ZnF_C2H2"/>
    <property type="match status" value="2"/>
</dbReference>
<dbReference type="InParanoid" id="A0A1J7I5D1"/>
<feature type="compositionally biased region" description="Polar residues" evidence="1">
    <location>
        <begin position="336"/>
        <end position="345"/>
    </location>
</feature>
<dbReference type="Proteomes" id="UP000182658">
    <property type="component" value="Unassembled WGS sequence"/>
</dbReference>
<dbReference type="PROSITE" id="PS00028">
    <property type="entry name" value="ZINC_FINGER_C2H2_1"/>
    <property type="match status" value="1"/>
</dbReference>
<name>A0A1J7I5D1_9PEZI</name>
<dbReference type="AlphaFoldDB" id="A0A1J7I5D1"/>
<gene>
    <name evidence="3" type="ORF">CONLIGDRAFT_687153</name>
</gene>
<dbReference type="InterPro" id="IPR013087">
    <property type="entry name" value="Znf_C2H2_type"/>
</dbReference>
<dbReference type="Gene3D" id="3.30.160.60">
    <property type="entry name" value="Classic Zinc Finger"/>
    <property type="match status" value="1"/>
</dbReference>
<feature type="compositionally biased region" description="Basic and acidic residues" evidence="1">
    <location>
        <begin position="385"/>
        <end position="420"/>
    </location>
</feature>
<keyword evidence="4" id="KW-1185">Reference proteome</keyword>
<evidence type="ECO:0000256" key="1">
    <source>
        <dbReference type="SAM" id="MobiDB-lite"/>
    </source>
</evidence>
<evidence type="ECO:0000259" key="2">
    <source>
        <dbReference type="PROSITE" id="PS00028"/>
    </source>
</evidence>
<protein>
    <recommendedName>
        <fullName evidence="2">C2H2-type domain-containing protein</fullName>
    </recommendedName>
</protein>
<sequence>MSSFRMILPAGPGPKAADDPEQSSRAEQHPAALSYPQSYPAPGLHAQSHVTAISDQPSYPLSYPSPAFGAQAYAAAVSDPQFYTAMAHYQPAYQPARSEIQTHLSLPLNTQTPLSEAFDIQPRDSQFFSAQSYLAVPFDSQYQAAQATPSGIQLDPALISDSQPSQATTSTNQKPNPPSNSSTPATTVACPKCDATCKDEKALRAHDRRFHQDKEKTICEYPGCPRKKKPFFWAKSYRRHMEAIHGIKVELQQPRNAAATATANGTAVTAAGTNSVVTATGSDNAATPARTDNAVTVARTDDAMQTYLKGAGNKLIPYVYKRKREEDETEPEVQPSEPSDISSLKNESDRLRQQLRRMQDELRVARATFEAELQEAEDKYRAELYEALEDHGHADGDQTARDEQRASLDRHEREMRLARERHGRNERRLWNLLKK</sequence>
<feature type="domain" description="C2H2-type" evidence="2">
    <location>
        <begin position="190"/>
        <end position="211"/>
    </location>
</feature>
<organism evidence="3 4">
    <name type="scientific">Coniochaeta ligniaria NRRL 30616</name>
    <dbReference type="NCBI Taxonomy" id="1408157"/>
    <lineage>
        <taxon>Eukaryota</taxon>
        <taxon>Fungi</taxon>
        <taxon>Dikarya</taxon>
        <taxon>Ascomycota</taxon>
        <taxon>Pezizomycotina</taxon>
        <taxon>Sordariomycetes</taxon>
        <taxon>Sordariomycetidae</taxon>
        <taxon>Coniochaetales</taxon>
        <taxon>Coniochaetaceae</taxon>
        <taxon>Coniochaeta</taxon>
    </lineage>
</organism>
<feature type="compositionally biased region" description="Basic and acidic residues" evidence="1">
    <location>
        <begin position="16"/>
        <end position="28"/>
    </location>
</feature>
<evidence type="ECO:0000313" key="3">
    <source>
        <dbReference type="EMBL" id="OIW22734.1"/>
    </source>
</evidence>
<accession>A0A1J7I5D1</accession>
<feature type="region of interest" description="Disordered" evidence="1">
    <location>
        <begin position="155"/>
        <end position="188"/>
    </location>
</feature>
<feature type="region of interest" description="Disordered" evidence="1">
    <location>
        <begin position="324"/>
        <end position="347"/>
    </location>
</feature>
<feature type="region of interest" description="Disordered" evidence="1">
    <location>
        <begin position="1"/>
        <end position="43"/>
    </location>
</feature>